<gene>
    <name evidence="2" type="ordered locus">Apar_0502</name>
</gene>
<dbReference type="EMBL" id="CP001721">
    <property type="protein sequence ID" value="ACV50933.1"/>
    <property type="molecule type" value="Genomic_DNA"/>
</dbReference>
<dbReference type="AlphaFoldDB" id="C8W9Z5"/>
<keyword evidence="1" id="KW-1133">Transmembrane helix</keyword>
<feature type="transmembrane region" description="Helical" evidence="1">
    <location>
        <begin position="305"/>
        <end position="321"/>
    </location>
</feature>
<protein>
    <submittedName>
        <fullName evidence="2">Uncharacterized protein</fullName>
    </submittedName>
</protein>
<keyword evidence="1" id="KW-0812">Transmembrane</keyword>
<dbReference type="GeneID" id="84806029"/>
<dbReference type="HOGENOM" id="CLU_017691_2_0_11"/>
<feature type="transmembrane region" description="Helical" evidence="1">
    <location>
        <begin position="249"/>
        <end position="269"/>
    </location>
</feature>
<reference evidence="2 3" key="1">
    <citation type="journal article" date="2009" name="Stand. Genomic Sci.">
        <title>Complete genome sequence of Atopobium parvulum type strain (IPP 1246).</title>
        <authorList>
            <person name="Copeland A."/>
            <person name="Sikorski J."/>
            <person name="Lapidus A."/>
            <person name="Nolan M."/>
            <person name="Del Rio T.G."/>
            <person name="Lucas S."/>
            <person name="Chen F."/>
            <person name="Tice H."/>
            <person name="Pitluck S."/>
            <person name="Cheng J.F."/>
            <person name="Pukall R."/>
            <person name="Chertkov O."/>
            <person name="Brettin T."/>
            <person name="Han C."/>
            <person name="Detter J.C."/>
            <person name="Kuske C."/>
            <person name="Bruce D."/>
            <person name="Goodwin L."/>
            <person name="Ivanova N."/>
            <person name="Mavromatis K."/>
            <person name="Mikhailova N."/>
            <person name="Chen A."/>
            <person name="Palaniappan K."/>
            <person name="Chain P."/>
            <person name="Rohde M."/>
            <person name="Goker M."/>
            <person name="Bristow J."/>
            <person name="Eisen J.A."/>
            <person name="Markowitz V."/>
            <person name="Hugenholtz P."/>
            <person name="Kyrpides N.C."/>
            <person name="Klenk H.P."/>
            <person name="Detter J.C."/>
        </authorList>
    </citation>
    <scope>NUCLEOTIDE SEQUENCE [LARGE SCALE GENOMIC DNA]</scope>
    <source>
        <strain evidence="3">ATCC 33793 / DSM 20469 / CCUG 32760 / JCM 10300 / KCTC 3663 / VPI 0546 / 1246</strain>
    </source>
</reference>
<feature type="transmembrane region" description="Helical" evidence="1">
    <location>
        <begin position="541"/>
        <end position="562"/>
    </location>
</feature>
<dbReference type="OrthoDB" id="3169698at2"/>
<feature type="transmembrane region" description="Helical" evidence="1">
    <location>
        <begin position="33"/>
        <end position="56"/>
    </location>
</feature>
<dbReference type="InterPro" id="IPR046671">
    <property type="entry name" value="DUF6541"/>
</dbReference>
<evidence type="ECO:0000313" key="3">
    <source>
        <dbReference type="Proteomes" id="UP000000960"/>
    </source>
</evidence>
<feature type="transmembrane region" description="Helical" evidence="1">
    <location>
        <begin position="275"/>
        <end position="293"/>
    </location>
</feature>
<proteinExistence type="predicted"/>
<keyword evidence="1" id="KW-0472">Membrane</keyword>
<keyword evidence="3" id="KW-1185">Reference proteome</keyword>
<feature type="transmembrane region" description="Helical" evidence="1">
    <location>
        <begin position="62"/>
        <end position="82"/>
    </location>
</feature>
<dbReference type="KEGG" id="apv:Apar_0502"/>
<feature type="transmembrane region" description="Helical" evidence="1">
    <location>
        <begin position="223"/>
        <end position="242"/>
    </location>
</feature>
<feature type="transmembrane region" description="Helical" evidence="1">
    <location>
        <begin position="445"/>
        <end position="462"/>
    </location>
</feature>
<dbReference type="STRING" id="521095.Apar_0502"/>
<dbReference type="Pfam" id="PF20176">
    <property type="entry name" value="DUF6541"/>
    <property type="match status" value="1"/>
</dbReference>
<feature type="transmembrane region" description="Helical" evidence="1">
    <location>
        <begin position="363"/>
        <end position="386"/>
    </location>
</feature>
<feature type="transmembrane region" description="Helical" evidence="1">
    <location>
        <begin position="6"/>
        <end position="26"/>
    </location>
</feature>
<dbReference type="eggNOG" id="COG5617">
    <property type="taxonomic scope" value="Bacteria"/>
</dbReference>
<dbReference type="Proteomes" id="UP000000960">
    <property type="component" value="Chromosome"/>
</dbReference>
<evidence type="ECO:0000313" key="2">
    <source>
        <dbReference type="EMBL" id="ACV50933.1"/>
    </source>
</evidence>
<dbReference type="RefSeq" id="WP_012808591.1">
    <property type="nucleotide sequence ID" value="NC_013203.1"/>
</dbReference>
<organism evidence="2 3">
    <name type="scientific">Lancefieldella parvula (strain ATCC 33793 / DSM 20469 / CCUG 32760 / JCM 10300 / KCTC 3663 / VPI 0546 / 1246)</name>
    <name type="common">Atopobium parvulum</name>
    <dbReference type="NCBI Taxonomy" id="521095"/>
    <lineage>
        <taxon>Bacteria</taxon>
        <taxon>Bacillati</taxon>
        <taxon>Actinomycetota</taxon>
        <taxon>Coriobacteriia</taxon>
        <taxon>Coriobacteriales</taxon>
        <taxon>Atopobiaceae</taxon>
        <taxon>Lancefieldella</taxon>
    </lineage>
</organism>
<name>C8W9Z5_LANP1</name>
<accession>C8W9Z5</accession>
<sequence length="728" mass="80914">MWLEFFQSAVVIVALLYVPGVILLHASGMSKPWAFVTAPLVSCALYFIEGEIFSALNIPVPLAVMILVPLLIAALVNGYVYYVASKNKEDHRGEKPIKSKASRAVKQPTYRMPSFVCEELPFWIPLLYVTIGLLTVGLLFLPTLPSASSFVQGWDIVHHLDVTQAMIESQKYSSIHYDFYSTIEASITPWEPGASGFYPSGWNIIVALTTQLVSTTVPIAGNALNFVSAAIIFPLSICSLIAKVLPKHRIALTSGAFVCLAFFVFPWSLLIYGPIFPNTVAFCVMPSIWWIFMQMTRSKTPKHDLIWLVIIFILGCITLFVLHPSTIFSSIVVLLPWSFARIGESKRKVVLFGKRVKPVTLAYAFFIFALVIWSVFYYVLIIRGVALNFWWSAYSSLQDAILHALGMDFIGQSYAGGEVVSPQPILSICVLVGAVWTFKHKQARWMVSAFLYLSILCIFIITFDVPLKGYLSGFWYTDPFRIAASCIIMAIPLAALGLATLVEAALETFSTCREKLSQYQSQGQGQAKNQAKTQTCVFYNIWAKPLIAGAVIACVVALNYVIPMPNLKSEEPIPAALAFKQASEKAYGDHYILTSEELEFLRRVELTVPSGAVIANLPQDGSLWAYGTNNIHVLWRFPNGYDASERPASAILRKRLNRIASDPEVLQTAHDLNVQYVLILNNVVDYSNAVTSTYKPGTFRGITQITNTTPGFEVVLEEGSMRLYKITL</sequence>
<evidence type="ECO:0000256" key="1">
    <source>
        <dbReference type="SAM" id="Phobius"/>
    </source>
</evidence>
<feature type="transmembrane region" description="Helical" evidence="1">
    <location>
        <begin position="482"/>
        <end position="506"/>
    </location>
</feature>
<feature type="transmembrane region" description="Helical" evidence="1">
    <location>
        <begin position="120"/>
        <end position="141"/>
    </location>
</feature>